<organism evidence="9 10">
    <name type="scientific">Bacillus oleivorans</name>
    <dbReference type="NCBI Taxonomy" id="1448271"/>
    <lineage>
        <taxon>Bacteria</taxon>
        <taxon>Bacillati</taxon>
        <taxon>Bacillota</taxon>
        <taxon>Bacilli</taxon>
        <taxon>Bacillales</taxon>
        <taxon>Bacillaceae</taxon>
        <taxon>Bacillus</taxon>
    </lineage>
</organism>
<keyword evidence="2 7" id="KW-0813">Transport</keyword>
<dbReference type="AlphaFoldDB" id="A0A285CI02"/>
<name>A0A285CI02_9BACI</name>
<feature type="transmembrane region" description="Helical" evidence="7">
    <location>
        <begin position="82"/>
        <end position="103"/>
    </location>
</feature>
<proteinExistence type="inferred from homology"/>
<evidence type="ECO:0000313" key="9">
    <source>
        <dbReference type="EMBL" id="SNX67139.1"/>
    </source>
</evidence>
<feature type="transmembrane region" description="Helical" evidence="7">
    <location>
        <begin position="115"/>
        <end position="136"/>
    </location>
</feature>
<feature type="transmembrane region" description="Helical" evidence="7">
    <location>
        <begin position="272"/>
        <end position="289"/>
    </location>
</feature>
<dbReference type="SUPFAM" id="SSF161098">
    <property type="entry name" value="MetI-like"/>
    <property type="match status" value="1"/>
</dbReference>
<feature type="transmembrane region" description="Helical" evidence="7">
    <location>
        <begin position="20"/>
        <end position="43"/>
    </location>
</feature>
<evidence type="ECO:0000256" key="2">
    <source>
        <dbReference type="ARBA" id="ARBA00022448"/>
    </source>
</evidence>
<feature type="domain" description="ABC transmembrane type-1" evidence="8">
    <location>
        <begin position="78"/>
        <end position="290"/>
    </location>
</feature>
<keyword evidence="10" id="KW-1185">Reference proteome</keyword>
<dbReference type="Proteomes" id="UP000219546">
    <property type="component" value="Unassembled WGS sequence"/>
</dbReference>
<dbReference type="InterPro" id="IPR000515">
    <property type="entry name" value="MetI-like"/>
</dbReference>
<feature type="transmembrane region" description="Helical" evidence="7">
    <location>
        <begin position="207"/>
        <end position="229"/>
    </location>
</feature>
<keyword evidence="4 7" id="KW-0812">Transmembrane</keyword>
<dbReference type="PANTHER" id="PTHR43005">
    <property type="entry name" value="BLR7065 PROTEIN"/>
    <property type="match status" value="1"/>
</dbReference>
<dbReference type="RefSeq" id="WP_218839646.1">
    <property type="nucleotide sequence ID" value="NZ_JBEPMQ010000003.1"/>
</dbReference>
<reference evidence="9 10" key="1">
    <citation type="submission" date="2017-08" db="EMBL/GenBank/DDBJ databases">
        <authorList>
            <person name="de Groot N.N."/>
        </authorList>
    </citation>
    <scope>NUCLEOTIDE SEQUENCE [LARGE SCALE GENOMIC DNA]</scope>
    <source>
        <strain evidence="9 10">JC228</strain>
    </source>
</reference>
<dbReference type="SUPFAM" id="SSF160964">
    <property type="entry name" value="MalF N-terminal region-like"/>
    <property type="match status" value="1"/>
</dbReference>
<dbReference type="GO" id="GO:0005886">
    <property type="term" value="C:plasma membrane"/>
    <property type="evidence" value="ECO:0007669"/>
    <property type="project" value="UniProtKB-SubCell"/>
</dbReference>
<evidence type="ECO:0000256" key="5">
    <source>
        <dbReference type="ARBA" id="ARBA00022989"/>
    </source>
</evidence>
<evidence type="ECO:0000256" key="6">
    <source>
        <dbReference type="ARBA" id="ARBA00023136"/>
    </source>
</evidence>
<dbReference type="InterPro" id="IPR035906">
    <property type="entry name" value="MetI-like_sf"/>
</dbReference>
<accession>A0A285CI02</accession>
<evidence type="ECO:0000256" key="3">
    <source>
        <dbReference type="ARBA" id="ARBA00022475"/>
    </source>
</evidence>
<gene>
    <name evidence="9" type="ORF">SAMN05877753_101455</name>
</gene>
<dbReference type="Pfam" id="PF00528">
    <property type="entry name" value="BPD_transp_1"/>
    <property type="match status" value="1"/>
</dbReference>
<feature type="transmembrane region" description="Helical" evidence="7">
    <location>
        <begin position="161"/>
        <end position="186"/>
    </location>
</feature>
<keyword evidence="5 7" id="KW-1133">Transmembrane helix</keyword>
<dbReference type="Gene3D" id="1.10.3720.10">
    <property type="entry name" value="MetI-like"/>
    <property type="match status" value="1"/>
</dbReference>
<keyword evidence="3" id="KW-1003">Cell membrane</keyword>
<dbReference type="GO" id="GO:0055085">
    <property type="term" value="P:transmembrane transport"/>
    <property type="evidence" value="ECO:0007669"/>
    <property type="project" value="InterPro"/>
</dbReference>
<sequence>MSKDTKTGRGSGFFLFSYQWRMLLPLLVLMLIILAFPLGYSLWLSFHNFTITNPDENSFVGFGQYLKLLSDPLYWTVFKNTALFVVVAVGFELILGMLIALTLNKQQRFRNLTRAIVLAPMFITPIAVGLMFRFLLSEQLGFIPAVLKFFGLSVDFFGTEYAILTLAAIDIWQWTPFIVLMLIAGLQSLPEEPFEAAYVDGASKWTSFWTITLPLLKPVIIVAVLIRALDALKVFEYVYAITRGGPGNATETLQFYIQKVGFGYYRLSEASAIAWTVVVIVMVVIFVMLRTREKGEGSL</sequence>
<evidence type="ECO:0000259" key="8">
    <source>
        <dbReference type="PROSITE" id="PS50928"/>
    </source>
</evidence>
<comment type="subcellular location">
    <subcellularLocation>
        <location evidence="1 7">Cell membrane</location>
        <topology evidence="1 7">Multi-pass membrane protein</topology>
    </subcellularLocation>
</comment>
<dbReference type="PROSITE" id="PS50928">
    <property type="entry name" value="ABC_TM1"/>
    <property type="match status" value="1"/>
</dbReference>
<evidence type="ECO:0000256" key="1">
    <source>
        <dbReference type="ARBA" id="ARBA00004651"/>
    </source>
</evidence>
<dbReference type="CDD" id="cd06261">
    <property type="entry name" value="TM_PBP2"/>
    <property type="match status" value="1"/>
</dbReference>
<evidence type="ECO:0000256" key="7">
    <source>
        <dbReference type="RuleBase" id="RU363032"/>
    </source>
</evidence>
<comment type="similarity">
    <text evidence="7">Belongs to the binding-protein-dependent transport system permease family.</text>
</comment>
<dbReference type="PANTHER" id="PTHR43005:SF1">
    <property type="entry name" value="SPERMIDINE_PUTRESCINE TRANSPORT SYSTEM PERMEASE PROTEIN"/>
    <property type="match status" value="1"/>
</dbReference>
<protein>
    <submittedName>
        <fullName evidence="9">Carbohydrate ABC transporter membrane protein 1 (CUT1 family)</fullName>
    </submittedName>
</protein>
<evidence type="ECO:0000313" key="10">
    <source>
        <dbReference type="Proteomes" id="UP000219546"/>
    </source>
</evidence>
<evidence type="ECO:0000256" key="4">
    <source>
        <dbReference type="ARBA" id="ARBA00022692"/>
    </source>
</evidence>
<keyword evidence="6 7" id="KW-0472">Membrane</keyword>
<dbReference type="EMBL" id="OAOP01000001">
    <property type="protein sequence ID" value="SNX67139.1"/>
    <property type="molecule type" value="Genomic_DNA"/>
</dbReference>